<evidence type="ECO:0000313" key="2">
    <source>
        <dbReference type="Proteomes" id="UP000217276"/>
    </source>
</evidence>
<dbReference type="RefSeq" id="WP_095913557.1">
    <property type="nucleotide sequence ID" value="NZ_CP022384.1"/>
</dbReference>
<evidence type="ECO:0000313" key="1">
    <source>
        <dbReference type="EMBL" id="ATA81595.1"/>
    </source>
</evidence>
<dbReference type="InterPro" id="IPR026906">
    <property type="entry name" value="LRR_5"/>
</dbReference>
<dbReference type="Proteomes" id="UP000217276">
    <property type="component" value="Chromosome"/>
</dbReference>
<name>A0A250FBH0_9FLAO</name>
<dbReference type="SUPFAM" id="SSF52058">
    <property type="entry name" value="L domain-like"/>
    <property type="match status" value="1"/>
</dbReference>
<dbReference type="PANTHER" id="PTHR45661">
    <property type="entry name" value="SURFACE ANTIGEN"/>
    <property type="match status" value="1"/>
</dbReference>
<dbReference type="Gene3D" id="3.80.10.10">
    <property type="entry name" value="Ribonuclease Inhibitor"/>
    <property type="match status" value="1"/>
</dbReference>
<evidence type="ECO:0008006" key="3">
    <source>
        <dbReference type="Google" id="ProtNLM"/>
    </source>
</evidence>
<protein>
    <recommendedName>
        <fullName evidence="3">Leucine rich repeat (LRR) protein</fullName>
    </recommendedName>
</protein>
<dbReference type="Pfam" id="PF13306">
    <property type="entry name" value="LRR_5"/>
    <property type="match status" value="1"/>
</dbReference>
<dbReference type="InterPro" id="IPR032675">
    <property type="entry name" value="LRR_dom_sf"/>
</dbReference>
<proteinExistence type="predicted"/>
<keyword evidence="2" id="KW-1185">Reference proteome</keyword>
<gene>
    <name evidence="1" type="ORF">CGC53_04155</name>
</gene>
<reference evidence="2" key="1">
    <citation type="submission" date="2017-06" db="EMBL/GenBank/DDBJ databases">
        <title>Capnocytophaga spp. assemblies.</title>
        <authorList>
            <person name="Gulvik C.A."/>
        </authorList>
    </citation>
    <scope>NUCLEOTIDE SEQUENCE [LARGE SCALE GENOMIC DNA]</scope>
    <source>
        <strain evidence="2">H6253</strain>
    </source>
</reference>
<dbReference type="AlphaFoldDB" id="A0A250FBH0"/>
<sequence length="400" mass="44743">MKNIIISLCALLAFSTVGCVKQTIERVKVKRASVIHLKDYPPSIDEGNIGDYYIDRKTGLLYGPKTDERGWGNTPIRLVSEKGINPNTIRSGQGAPDLTIGNEGDLYLDTQNQKLYGPKKNNSWGIAYTLGDNNPWHNNQLSNYKLSDDRKTLLAWLNPQTVHIDMRADVGLSRITAIQEKAFSYQFGAGGHEGVFTSDPYAVKTIILPATVTEIGKSAFEGLYHLEMLTLPRGLTKIPRSMCNGCERLSIVNFEEGITEIEDFAFARTKIEKLTIPRSVKEIKGYAFAFCDNLDELKLQEGLKKIAAQAFLGCEKLKVIDIPESVTSIGSIGDFSFSYCPVETVVLHSRTIPKFSSVEISFRRTLKNVYVPDESLELYKKSDWADDAFKAKIKPMSQRH</sequence>
<dbReference type="InterPro" id="IPR053139">
    <property type="entry name" value="Surface_bspA-like"/>
</dbReference>
<accession>A0A250FBH0</accession>
<dbReference type="KEGG" id="clk:CGC53_04155"/>
<dbReference type="EMBL" id="CP022384">
    <property type="protein sequence ID" value="ATA81595.1"/>
    <property type="molecule type" value="Genomic_DNA"/>
</dbReference>
<dbReference type="PANTHER" id="PTHR45661:SF3">
    <property type="entry name" value="IG-LIKE DOMAIN-CONTAINING PROTEIN"/>
    <property type="match status" value="1"/>
</dbReference>
<dbReference type="PROSITE" id="PS51257">
    <property type="entry name" value="PROKAR_LIPOPROTEIN"/>
    <property type="match status" value="1"/>
</dbReference>
<organism evidence="1 2">
    <name type="scientific">Capnocytophaga leadbetteri</name>
    <dbReference type="NCBI Taxonomy" id="327575"/>
    <lineage>
        <taxon>Bacteria</taxon>
        <taxon>Pseudomonadati</taxon>
        <taxon>Bacteroidota</taxon>
        <taxon>Flavobacteriia</taxon>
        <taxon>Flavobacteriales</taxon>
        <taxon>Flavobacteriaceae</taxon>
        <taxon>Capnocytophaga</taxon>
    </lineage>
</organism>